<protein>
    <submittedName>
        <fullName evidence="2">YbjP/YqhG family protein</fullName>
    </submittedName>
</protein>
<dbReference type="EMBL" id="JAHOPB010000002">
    <property type="protein sequence ID" value="MBU8876503.1"/>
    <property type="molecule type" value="Genomic_DNA"/>
</dbReference>
<evidence type="ECO:0000259" key="1">
    <source>
        <dbReference type="Pfam" id="PF12883"/>
    </source>
</evidence>
<dbReference type="InterPro" id="IPR024289">
    <property type="entry name" value="DUF3828"/>
</dbReference>
<evidence type="ECO:0000313" key="3">
    <source>
        <dbReference type="Proteomes" id="UP000727907"/>
    </source>
</evidence>
<dbReference type="RefSeq" id="WP_216965352.1">
    <property type="nucleotide sequence ID" value="NZ_JAHOPB010000002.1"/>
</dbReference>
<comment type="caution">
    <text evidence="2">The sequence shown here is derived from an EMBL/GenBank/DDBJ whole genome shotgun (WGS) entry which is preliminary data.</text>
</comment>
<reference evidence="2 3" key="1">
    <citation type="submission" date="2021-06" db="EMBL/GenBank/DDBJ databases">
        <authorList>
            <person name="Lee D.H."/>
        </authorList>
    </citation>
    <scope>NUCLEOTIDE SEQUENCE [LARGE SCALE GENOMIC DNA]</scope>
    <source>
        <strain evidence="2 3">MMS21-HV4-11</strain>
    </source>
</reference>
<feature type="domain" description="DUF3828" evidence="1">
    <location>
        <begin position="33"/>
        <end position="144"/>
    </location>
</feature>
<gene>
    <name evidence="2" type="ORF">KQ910_22210</name>
</gene>
<keyword evidence="3" id="KW-1185">Reference proteome</keyword>
<proteinExistence type="predicted"/>
<dbReference type="Pfam" id="PF12883">
    <property type="entry name" value="DUF3828"/>
    <property type="match status" value="1"/>
</dbReference>
<sequence length="156" mass="17409">MRFERLGRRLLMAAAAAATLGGRHAIAQAVTAQAFVENIYRPYLNKAFQGQPYEQTGRFFAPALAQAIDRDYREAKRRNEPPTLNGDPFVDAQDWEITRLAIDATTNGDTALARVSFQNFGEARRVVLELVRTPAGWRIAEIKSPSGSLKALYKLK</sequence>
<dbReference type="Proteomes" id="UP000727907">
    <property type="component" value="Unassembled WGS sequence"/>
</dbReference>
<accession>A0ABS6IPH1</accession>
<name>A0ABS6IPH1_9HYPH</name>
<organism evidence="2 3">
    <name type="scientific">Reyranella humidisoli</name>
    <dbReference type="NCBI Taxonomy" id="2849149"/>
    <lineage>
        <taxon>Bacteria</taxon>
        <taxon>Pseudomonadati</taxon>
        <taxon>Pseudomonadota</taxon>
        <taxon>Alphaproteobacteria</taxon>
        <taxon>Hyphomicrobiales</taxon>
        <taxon>Reyranellaceae</taxon>
        <taxon>Reyranella</taxon>
    </lineage>
</organism>
<evidence type="ECO:0000313" key="2">
    <source>
        <dbReference type="EMBL" id="MBU8876503.1"/>
    </source>
</evidence>